<dbReference type="SMART" id="SM00868">
    <property type="entry name" value="zf-AD"/>
    <property type="match status" value="1"/>
</dbReference>
<dbReference type="FunFam" id="3.30.160.60:FF:000446">
    <property type="entry name" value="Zinc finger protein"/>
    <property type="match status" value="1"/>
</dbReference>
<dbReference type="PANTHER" id="PTHR24379:SF121">
    <property type="entry name" value="C2H2-TYPE DOMAIN-CONTAINING PROTEIN"/>
    <property type="match status" value="1"/>
</dbReference>
<dbReference type="SUPFAM" id="SSF57716">
    <property type="entry name" value="Glucocorticoid receptor-like (DNA-binding domain)"/>
    <property type="match status" value="1"/>
</dbReference>
<dbReference type="SMART" id="SM00355">
    <property type="entry name" value="ZnF_C2H2"/>
    <property type="match status" value="9"/>
</dbReference>
<evidence type="ECO:0000256" key="1">
    <source>
        <dbReference type="ARBA" id="ARBA00022723"/>
    </source>
</evidence>
<dbReference type="GO" id="GO:0005634">
    <property type="term" value="C:nucleus"/>
    <property type="evidence" value="ECO:0007669"/>
    <property type="project" value="InterPro"/>
</dbReference>
<keyword evidence="1" id="KW-0479">Metal-binding</keyword>
<dbReference type="PROSITE" id="PS50157">
    <property type="entry name" value="ZINC_FINGER_C2H2_2"/>
    <property type="match status" value="9"/>
</dbReference>
<dbReference type="VEuPathDB" id="VectorBase:PPAPM1_012068"/>
<dbReference type="Pfam" id="PF00096">
    <property type="entry name" value="zf-C2H2"/>
    <property type="match status" value="3"/>
</dbReference>
<keyword evidence="7" id="KW-1185">Reference proteome</keyword>
<dbReference type="Gene3D" id="3.30.160.60">
    <property type="entry name" value="Classic Zinc Finger"/>
    <property type="match status" value="6"/>
</dbReference>
<keyword evidence="3" id="KW-0863">Zinc-finger</keyword>
<evidence type="ECO:0000256" key="4">
    <source>
        <dbReference type="ARBA" id="ARBA00022833"/>
    </source>
</evidence>
<dbReference type="Gene3D" id="3.40.1800.20">
    <property type="match status" value="1"/>
</dbReference>
<name>A0A1B0DQE6_PHLPP</name>
<protein>
    <submittedName>
        <fullName evidence="6">Uncharacterized protein</fullName>
    </submittedName>
</protein>
<evidence type="ECO:0000313" key="7">
    <source>
        <dbReference type="Proteomes" id="UP000092462"/>
    </source>
</evidence>
<keyword evidence="2" id="KW-0677">Repeat</keyword>
<feature type="compositionally biased region" description="Basic and acidic residues" evidence="5">
    <location>
        <begin position="132"/>
        <end position="148"/>
    </location>
</feature>
<dbReference type="Pfam" id="PF07776">
    <property type="entry name" value="zf-AD"/>
    <property type="match status" value="1"/>
</dbReference>
<dbReference type="PANTHER" id="PTHR24379">
    <property type="entry name" value="KRAB AND ZINC FINGER DOMAIN-CONTAINING"/>
    <property type="match status" value="1"/>
</dbReference>
<dbReference type="SUPFAM" id="SSF57667">
    <property type="entry name" value="beta-beta-alpha zinc fingers"/>
    <property type="match status" value="5"/>
</dbReference>
<proteinExistence type="predicted"/>
<evidence type="ECO:0000313" key="6">
    <source>
        <dbReference type="EnsemblMetazoa" id="PPAI010737-PA"/>
    </source>
</evidence>
<feature type="compositionally biased region" description="Basic residues" evidence="5">
    <location>
        <begin position="159"/>
        <end position="179"/>
    </location>
</feature>
<organism evidence="6 7">
    <name type="scientific">Phlebotomus papatasi</name>
    <name type="common">Sandfly</name>
    <dbReference type="NCBI Taxonomy" id="29031"/>
    <lineage>
        <taxon>Eukaryota</taxon>
        <taxon>Metazoa</taxon>
        <taxon>Ecdysozoa</taxon>
        <taxon>Arthropoda</taxon>
        <taxon>Hexapoda</taxon>
        <taxon>Insecta</taxon>
        <taxon>Pterygota</taxon>
        <taxon>Neoptera</taxon>
        <taxon>Endopterygota</taxon>
        <taxon>Diptera</taxon>
        <taxon>Nematocera</taxon>
        <taxon>Psychodoidea</taxon>
        <taxon>Psychodidae</taxon>
        <taxon>Phlebotomus</taxon>
        <taxon>Phlebotomus</taxon>
    </lineage>
</organism>
<dbReference type="InterPro" id="IPR013087">
    <property type="entry name" value="Znf_C2H2_type"/>
</dbReference>
<dbReference type="GO" id="GO:0008270">
    <property type="term" value="F:zinc ion binding"/>
    <property type="evidence" value="ECO:0007669"/>
    <property type="project" value="UniProtKB-UniRule"/>
</dbReference>
<dbReference type="Proteomes" id="UP000092462">
    <property type="component" value="Unassembled WGS sequence"/>
</dbReference>
<dbReference type="InterPro" id="IPR036236">
    <property type="entry name" value="Znf_C2H2_sf"/>
</dbReference>
<keyword evidence="4" id="KW-0862">Zinc</keyword>
<dbReference type="AlphaFoldDB" id="A0A1B0DQE6"/>
<reference evidence="6" key="1">
    <citation type="submission" date="2022-08" db="UniProtKB">
        <authorList>
            <consortium name="EnsemblMetazoa"/>
        </authorList>
    </citation>
    <scope>IDENTIFICATION</scope>
    <source>
        <strain evidence="6">Israel</strain>
    </source>
</reference>
<accession>A0A1B0DQE6</accession>
<feature type="region of interest" description="Disordered" evidence="5">
    <location>
        <begin position="87"/>
        <end position="182"/>
    </location>
</feature>
<evidence type="ECO:0000256" key="2">
    <source>
        <dbReference type="ARBA" id="ARBA00022737"/>
    </source>
</evidence>
<dbReference type="VEuPathDB" id="VectorBase:PPAI010737"/>
<dbReference type="EMBL" id="AJVK01008551">
    <property type="status" value="NOT_ANNOTATED_CDS"/>
    <property type="molecule type" value="Genomic_DNA"/>
</dbReference>
<sequence>MECIAENCRACQIKIQRESQIFIFATTNLPDIFQETTSLDIHENDGLPRVLCSNCYGRLLEAYNFRKMCSAAALHFQQILSMDIPEEKYTPPGDLNDPLMLPKADPDDNEASDSYPEMKYSPPYGHNSPSEVSEKPFIEQKPLEVLKEDPDDDIPLSTRKTKKATKRRNKSSGSQKKKKGELPREKLNLECSLCNSKFRRKLRLEMHMRQKHMGLKPCQCKICGRGFGRITALRGHMGTQHGEKRKFPCPAPKCKKQYDTEEGLNWHMKKWHDPENPRKPPTKIWVCEVCGKECKTSCALKQHSYSHGVKRPFGCTICPLRFRGRTQLKVHMMRHEGIKNFECTVCGLRKVTAKELRVHMNTHTREITYSCEFCPHKTVNLVNMKHHVKVVHQGVRDFHCPHCERSFGKPETLKHHVMTHTGEKPHACKECGKRFIQQTALKTHMKTHLKSK</sequence>
<dbReference type="PROSITE" id="PS51915">
    <property type="entry name" value="ZAD"/>
    <property type="match status" value="1"/>
</dbReference>
<dbReference type="InterPro" id="IPR012934">
    <property type="entry name" value="Znf_AD"/>
</dbReference>
<dbReference type="Pfam" id="PF13912">
    <property type="entry name" value="zf-C2H2_6"/>
    <property type="match status" value="2"/>
</dbReference>
<dbReference type="PROSITE" id="PS00028">
    <property type="entry name" value="ZINC_FINGER_C2H2_1"/>
    <property type="match status" value="7"/>
</dbReference>
<dbReference type="EnsemblMetazoa" id="PPAI010737-RA">
    <property type="protein sequence ID" value="PPAI010737-PA"/>
    <property type="gene ID" value="PPAI010737"/>
</dbReference>
<evidence type="ECO:0000256" key="5">
    <source>
        <dbReference type="SAM" id="MobiDB-lite"/>
    </source>
</evidence>
<evidence type="ECO:0000256" key="3">
    <source>
        <dbReference type="ARBA" id="ARBA00022771"/>
    </source>
</evidence>